<organism evidence="1 2">
    <name type="scientific">Novosphingobium capsulatum</name>
    <dbReference type="NCBI Taxonomy" id="13688"/>
    <lineage>
        <taxon>Bacteria</taxon>
        <taxon>Pseudomonadati</taxon>
        <taxon>Pseudomonadota</taxon>
        <taxon>Alphaproteobacteria</taxon>
        <taxon>Sphingomonadales</taxon>
        <taxon>Sphingomonadaceae</taxon>
        <taxon>Novosphingobium</taxon>
    </lineage>
</organism>
<dbReference type="Proteomes" id="UP001184150">
    <property type="component" value="Unassembled WGS sequence"/>
</dbReference>
<reference evidence="1 2" key="1">
    <citation type="submission" date="2023-07" db="EMBL/GenBank/DDBJ databases">
        <title>Sorghum-associated microbial communities from plants grown in Nebraska, USA.</title>
        <authorList>
            <person name="Schachtman D."/>
        </authorList>
    </citation>
    <scope>NUCLEOTIDE SEQUENCE [LARGE SCALE GENOMIC DNA]</scope>
    <source>
        <strain evidence="1 2">DS1027</strain>
    </source>
</reference>
<evidence type="ECO:0000313" key="2">
    <source>
        <dbReference type="Proteomes" id="UP001184150"/>
    </source>
</evidence>
<gene>
    <name evidence="1" type="ORF">J2792_002380</name>
</gene>
<evidence type="ECO:0000313" key="1">
    <source>
        <dbReference type="EMBL" id="MDR6511508.1"/>
    </source>
</evidence>
<proteinExistence type="predicted"/>
<dbReference type="EMBL" id="JAVDRD010000005">
    <property type="protein sequence ID" value="MDR6511508.1"/>
    <property type="molecule type" value="Genomic_DNA"/>
</dbReference>
<dbReference type="RefSeq" id="WP_309805377.1">
    <property type="nucleotide sequence ID" value="NZ_JAVDRD010000005.1"/>
</dbReference>
<comment type="caution">
    <text evidence="1">The sequence shown here is derived from an EMBL/GenBank/DDBJ whole genome shotgun (WGS) entry which is preliminary data.</text>
</comment>
<name>A0ABU1MMF0_9SPHN</name>
<sequence length="50" mass="5905">MTFTLTKPARQPEPQDDAALFSRRNVELARQHLASLTPERRAQLQREWEN</sequence>
<accession>A0ABU1MMF0</accession>
<keyword evidence="2" id="KW-1185">Reference proteome</keyword>
<protein>
    <submittedName>
        <fullName evidence="1">Uncharacterized protein</fullName>
    </submittedName>
</protein>